<protein>
    <submittedName>
        <fullName evidence="3">Paired amphipathic helix protein Sin3-like 6</fullName>
    </submittedName>
</protein>
<dbReference type="GO" id="GO:0005634">
    <property type="term" value="C:nucleus"/>
    <property type="evidence" value="ECO:0007669"/>
    <property type="project" value="UniProtKB-SubCell"/>
</dbReference>
<reference evidence="3" key="1">
    <citation type="submission" date="2020-01" db="EMBL/GenBank/DDBJ databases">
        <title>Genome sequence of Kobresia littledalei, the first chromosome-level genome in the family Cyperaceae.</title>
        <authorList>
            <person name="Qu G."/>
        </authorList>
    </citation>
    <scope>NUCLEOTIDE SEQUENCE</scope>
    <source>
        <strain evidence="3">C.B.Clarke</strain>
        <tissue evidence="3">Leaf</tissue>
    </source>
</reference>
<sequence>MPWLEGVSEQKRSMEDALQKRIEKYRLFYQRIDDFIQDRIALDDVKEERCFIKGDEELPVQFKRLIYLYDGLETVPKFDPPVTPVDATDYVLKVQECYGDGTTKYKAFLDILTSFKKNNVSFLEAYYMIWFEFKVNLTR</sequence>
<evidence type="ECO:0000313" key="4">
    <source>
        <dbReference type="Proteomes" id="UP000623129"/>
    </source>
</evidence>
<evidence type="ECO:0000313" key="3">
    <source>
        <dbReference type="EMBL" id="KAF3332751.1"/>
    </source>
</evidence>
<evidence type="ECO:0000256" key="1">
    <source>
        <dbReference type="ARBA" id="ARBA00004123"/>
    </source>
</evidence>
<dbReference type="EMBL" id="SWLB01000011">
    <property type="protein sequence ID" value="KAF3332751.1"/>
    <property type="molecule type" value="Genomic_DNA"/>
</dbReference>
<dbReference type="GO" id="GO:0006355">
    <property type="term" value="P:regulation of DNA-templated transcription"/>
    <property type="evidence" value="ECO:0007669"/>
    <property type="project" value="InterPro"/>
</dbReference>
<comment type="caution">
    <text evidence="3">The sequence shown here is derived from an EMBL/GenBank/DDBJ whole genome shotgun (WGS) entry which is preliminary data.</text>
</comment>
<dbReference type="SUPFAM" id="SSF47762">
    <property type="entry name" value="PAH2 domain"/>
    <property type="match status" value="1"/>
</dbReference>
<evidence type="ECO:0000256" key="2">
    <source>
        <dbReference type="ARBA" id="ARBA00023242"/>
    </source>
</evidence>
<keyword evidence="2" id="KW-0539">Nucleus</keyword>
<dbReference type="AlphaFoldDB" id="A0A833RAN3"/>
<proteinExistence type="predicted"/>
<dbReference type="Proteomes" id="UP000623129">
    <property type="component" value="Unassembled WGS sequence"/>
</dbReference>
<dbReference type="InterPro" id="IPR036600">
    <property type="entry name" value="PAH_sf"/>
</dbReference>
<organism evidence="3 4">
    <name type="scientific">Carex littledalei</name>
    <dbReference type="NCBI Taxonomy" id="544730"/>
    <lineage>
        <taxon>Eukaryota</taxon>
        <taxon>Viridiplantae</taxon>
        <taxon>Streptophyta</taxon>
        <taxon>Embryophyta</taxon>
        <taxon>Tracheophyta</taxon>
        <taxon>Spermatophyta</taxon>
        <taxon>Magnoliopsida</taxon>
        <taxon>Liliopsida</taxon>
        <taxon>Poales</taxon>
        <taxon>Cyperaceae</taxon>
        <taxon>Cyperoideae</taxon>
        <taxon>Cariceae</taxon>
        <taxon>Carex</taxon>
        <taxon>Carex subgen. Euthyceras</taxon>
    </lineage>
</organism>
<gene>
    <name evidence="3" type="ORF">FCM35_KLT02328</name>
</gene>
<name>A0A833RAN3_9POAL</name>
<accession>A0A833RAN3</accession>
<keyword evidence="4" id="KW-1185">Reference proteome</keyword>
<comment type="subcellular location">
    <subcellularLocation>
        <location evidence="1">Nucleus</location>
    </subcellularLocation>
</comment>
<dbReference type="Gene3D" id="1.20.1160.11">
    <property type="entry name" value="Paired amphipathic helix"/>
    <property type="match status" value="1"/>
</dbReference>